<gene>
    <name evidence="5" type="primary">DCAF8_0</name>
    <name evidence="6" type="synonym">DCAF8_1</name>
    <name evidence="8 9 10" type="synonym">LOC105266623</name>
    <name evidence="6" type="ORF">g.25951</name>
    <name evidence="5" type="ORF">g.25953</name>
</gene>
<feature type="compositionally biased region" description="Basic and acidic residues" evidence="4">
    <location>
        <begin position="102"/>
        <end position="130"/>
    </location>
</feature>
<evidence type="ECO:0000256" key="3">
    <source>
        <dbReference type="PROSITE-ProRule" id="PRU00221"/>
    </source>
</evidence>
<accession>A0A9R1T5V1</accession>
<dbReference type="PANTHER" id="PTHR15574:SF21">
    <property type="entry name" value="DDB1- AND CUL4-ASSOCIATED FACTOR 8"/>
    <property type="match status" value="1"/>
</dbReference>
<keyword evidence="2" id="KW-0677">Repeat</keyword>
<feature type="compositionally biased region" description="Polar residues" evidence="4">
    <location>
        <begin position="131"/>
        <end position="147"/>
    </location>
</feature>
<name>A0A0C9RAS4_9HYME</name>
<dbReference type="OrthoDB" id="4869960at2759"/>
<protein>
    <submittedName>
        <fullName evidence="5">DCAF8_0 protein</fullName>
    </submittedName>
    <submittedName>
        <fullName evidence="6">DCAF8_1 protein</fullName>
    </submittedName>
    <submittedName>
        <fullName evidence="8 9">DDB1- and CUL4-associated factor 8</fullName>
    </submittedName>
</protein>
<dbReference type="InterPro" id="IPR045151">
    <property type="entry name" value="DCAF8"/>
</dbReference>
<dbReference type="Pfam" id="PF00400">
    <property type="entry name" value="WD40"/>
    <property type="match status" value="3"/>
</dbReference>
<proteinExistence type="predicted"/>
<dbReference type="GO" id="GO:0005737">
    <property type="term" value="C:cytoplasm"/>
    <property type="evidence" value="ECO:0007669"/>
    <property type="project" value="TreeGrafter"/>
</dbReference>
<dbReference type="Proteomes" id="UP000694866">
    <property type="component" value="Unplaced"/>
</dbReference>
<dbReference type="PANTHER" id="PTHR15574">
    <property type="entry name" value="WD REPEAT DOMAIN-CONTAINING FAMILY"/>
    <property type="match status" value="1"/>
</dbReference>
<accession>A0A0C9RAS4</accession>
<evidence type="ECO:0000313" key="10">
    <source>
        <dbReference type="RefSeq" id="XP_011303242.1"/>
    </source>
</evidence>
<evidence type="ECO:0000256" key="1">
    <source>
        <dbReference type="ARBA" id="ARBA00022574"/>
    </source>
</evidence>
<evidence type="ECO:0000313" key="9">
    <source>
        <dbReference type="RefSeq" id="XP_011303241.1"/>
    </source>
</evidence>
<keyword evidence="7" id="KW-1185">Reference proteome</keyword>
<dbReference type="PROSITE" id="PS50082">
    <property type="entry name" value="WD_REPEATS_2"/>
    <property type="match status" value="1"/>
</dbReference>
<feature type="repeat" description="WD" evidence="3">
    <location>
        <begin position="292"/>
        <end position="333"/>
    </location>
</feature>
<dbReference type="InterPro" id="IPR015943">
    <property type="entry name" value="WD40/YVTN_repeat-like_dom_sf"/>
</dbReference>
<dbReference type="Gene3D" id="2.130.10.10">
    <property type="entry name" value="YVTN repeat-like/Quinoprotein amine dehydrogenase"/>
    <property type="match status" value="1"/>
</dbReference>
<reference evidence="5" key="1">
    <citation type="submission" date="2015-01" db="EMBL/GenBank/DDBJ databases">
        <title>Transcriptome Assembly of Fopius arisanus.</title>
        <authorList>
            <person name="Geib S."/>
        </authorList>
    </citation>
    <scope>NUCLEOTIDE SEQUENCE</scope>
</reference>
<dbReference type="InterPro" id="IPR001680">
    <property type="entry name" value="WD40_rpt"/>
</dbReference>
<evidence type="ECO:0000313" key="8">
    <source>
        <dbReference type="RefSeq" id="XP_011303240.1"/>
    </source>
</evidence>
<evidence type="ECO:0000256" key="2">
    <source>
        <dbReference type="ARBA" id="ARBA00022737"/>
    </source>
</evidence>
<dbReference type="EMBL" id="GBYB01010187">
    <property type="protein sequence ID" value="JAG79954.1"/>
    <property type="molecule type" value="Transcribed_RNA"/>
</dbReference>
<dbReference type="SUPFAM" id="SSF50978">
    <property type="entry name" value="WD40 repeat-like"/>
    <property type="match status" value="1"/>
</dbReference>
<dbReference type="EMBL" id="GBYB01014782">
    <property type="protein sequence ID" value="JAG84549.1"/>
    <property type="molecule type" value="Transcribed_RNA"/>
</dbReference>
<dbReference type="RefSeq" id="XP_011303241.1">
    <property type="nucleotide sequence ID" value="XM_011304939.1"/>
</dbReference>
<evidence type="ECO:0000313" key="5">
    <source>
        <dbReference type="EMBL" id="JAG79954.1"/>
    </source>
</evidence>
<dbReference type="AlphaFoldDB" id="A0A0C9RAS4"/>
<dbReference type="GeneID" id="105266623"/>
<feature type="compositionally biased region" description="Basic residues" evidence="4">
    <location>
        <begin position="148"/>
        <end position="163"/>
    </location>
</feature>
<feature type="compositionally biased region" description="Basic and acidic residues" evidence="4">
    <location>
        <begin position="51"/>
        <end position="70"/>
    </location>
</feature>
<dbReference type="InterPro" id="IPR036322">
    <property type="entry name" value="WD40_repeat_dom_sf"/>
</dbReference>
<dbReference type="SMART" id="SM00320">
    <property type="entry name" value="WD40"/>
    <property type="match status" value="7"/>
</dbReference>
<dbReference type="RefSeq" id="XP_011303242.1">
    <property type="nucleotide sequence ID" value="XM_011304940.1"/>
</dbReference>
<feature type="region of interest" description="Disordered" evidence="4">
    <location>
        <begin position="666"/>
        <end position="697"/>
    </location>
</feature>
<dbReference type="PROSITE" id="PS50294">
    <property type="entry name" value="WD_REPEATS_REGION"/>
    <property type="match status" value="1"/>
</dbReference>
<dbReference type="RefSeq" id="XP_011303240.1">
    <property type="nucleotide sequence ID" value="XM_011304938.1"/>
</dbReference>
<evidence type="ECO:0000256" key="4">
    <source>
        <dbReference type="SAM" id="MobiDB-lite"/>
    </source>
</evidence>
<organism evidence="5">
    <name type="scientific">Fopius arisanus</name>
    <dbReference type="NCBI Taxonomy" id="64838"/>
    <lineage>
        <taxon>Eukaryota</taxon>
        <taxon>Metazoa</taxon>
        <taxon>Ecdysozoa</taxon>
        <taxon>Arthropoda</taxon>
        <taxon>Hexapoda</taxon>
        <taxon>Insecta</taxon>
        <taxon>Pterygota</taxon>
        <taxon>Neoptera</taxon>
        <taxon>Endopterygota</taxon>
        <taxon>Hymenoptera</taxon>
        <taxon>Apocrita</taxon>
        <taxon>Ichneumonoidea</taxon>
        <taxon>Braconidae</taxon>
        <taxon>Opiinae</taxon>
        <taxon>Fopius</taxon>
    </lineage>
</organism>
<evidence type="ECO:0000313" key="7">
    <source>
        <dbReference type="Proteomes" id="UP000694866"/>
    </source>
</evidence>
<accession>A0A9R1T5F8</accession>
<reference evidence="8 9" key="2">
    <citation type="submission" date="2025-04" db="UniProtKB">
        <authorList>
            <consortium name="RefSeq"/>
        </authorList>
    </citation>
    <scope>IDENTIFICATION</scope>
    <source>
        <strain evidence="8 9">USDA-PBARC FA_bdor</strain>
        <tissue evidence="8 9">Whole organism</tissue>
    </source>
</reference>
<evidence type="ECO:0000313" key="6">
    <source>
        <dbReference type="EMBL" id="JAG84549.1"/>
    </source>
</evidence>
<accession>A0A9R1U0X7</accession>
<keyword evidence="1 3" id="KW-0853">WD repeat</keyword>
<feature type="compositionally biased region" description="Basic and acidic residues" evidence="4">
    <location>
        <begin position="191"/>
        <end position="215"/>
    </location>
</feature>
<feature type="compositionally biased region" description="Polar residues" evidence="4">
    <location>
        <begin position="671"/>
        <end position="686"/>
    </location>
</feature>
<feature type="compositionally biased region" description="Basic and acidic residues" evidence="4">
    <location>
        <begin position="1"/>
        <end position="18"/>
    </location>
</feature>
<dbReference type="KEGG" id="fas:105266623"/>
<feature type="region of interest" description="Disordered" evidence="4">
    <location>
        <begin position="1"/>
        <end position="252"/>
    </location>
</feature>
<dbReference type="GO" id="GO:0080008">
    <property type="term" value="C:Cul4-RING E3 ubiquitin ligase complex"/>
    <property type="evidence" value="ECO:0007669"/>
    <property type="project" value="TreeGrafter"/>
</dbReference>
<feature type="compositionally biased region" description="Basic and acidic residues" evidence="4">
    <location>
        <begin position="164"/>
        <end position="182"/>
    </location>
</feature>
<feature type="compositionally biased region" description="Low complexity" evidence="4">
    <location>
        <begin position="216"/>
        <end position="229"/>
    </location>
</feature>
<sequence length="697" mass="78123">MECEDGVMKEENGDKLSDSEEVTEPFSSTDNKMEKMKVNMTGHDNGIEPMECDKASLESGRMNENKKTETTSKSSESPGRWEESLDDIPNESEAVMSNGSLRDAKNSDGKDKHESSDNDTDKVDKADKGSSDTSGIVESSQPSCSTSKFHKLMSKVKKRQYRKKSSDTEDVKAKEKKPRENNDESNPSSPAEHEKTRNSEDQREERIQSSSDEKSSNSNSDNEGGDSSEWTTASEDELNGGIPRVLQKGPPKPRMFIVPEVINRQIGNTRLFERKFYGSLHVVQRLELMQKMEEHEGCVNALNFNREGNLLASASDDLRVVIWDWAIGRKRHTFETGHKSNVFESKWLPLDFENYVATCARDGQVRLLDIHTGMHSKLASHHGPARRLGVHADHPHTVLSVGDDAKVLCIDIRGGKPIKMLTVKEGRSDMNLYSIHINPRNSHEFCVGGRSQAVKIYDRRKLALPLQRLCPDNLSDNTCAHVTCAMYNYNGTEIIASYNDDDIYLFDAVVLHPSGDFAHRYEGHRNNATVKSVNFFGPKSEFIVSGSDCGNIFFWDKNTEAIVQWFPGDEQGVVNRLESHPNVPILATSGLDHDVKIWIPSCEQAPQMNKLEDCVKTNLRNRADDITREPDAFDGQMLMVFLQHIRQHEGFRGIFASRSRFVMRPYDDNSDSSSEAGSVHSDSPSEGANEGPQCAPS</sequence>